<dbReference type="Proteomes" id="UP000195141">
    <property type="component" value="Chromosome"/>
</dbReference>
<evidence type="ECO:0000313" key="2">
    <source>
        <dbReference type="EMBL" id="WYJ91198.1"/>
    </source>
</evidence>
<organism evidence="1">
    <name type="scientific">Candidatus Enterococcus clewellii</name>
    <dbReference type="NCBI Taxonomy" id="1834193"/>
    <lineage>
        <taxon>Bacteria</taxon>
        <taxon>Bacillati</taxon>
        <taxon>Bacillota</taxon>
        <taxon>Bacilli</taxon>
        <taxon>Lactobacillales</taxon>
        <taxon>Enterococcaceae</taxon>
        <taxon>Enterococcus</taxon>
    </lineage>
</organism>
<dbReference type="EMBL" id="NGMM01000002">
    <property type="protein sequence ID" value="OTP17591.1"/>
    <property type="molecule type" value="Genomic_DNA"/>
</dbReference>
<dbReference type="AlphaFoldDB" id="A0A242K8U2"/>
<gene>
    <name evidence="1" type="ORF">A5888_001729</name>
    <name evidence="2" type="ORF">A5888_002966</name>
</gene>
<proteinExistence type="predicted"/>
<dbReference type="EMBL" id="CP147247">
    <property type="protein sequence ID" value="WYJ91198.1"/>
    <property type="molecule type" value="Genomic_DNA"/>
</dbReference>
<evidence type="ECO:0000313" key="3">
    <source>
        <dbReference type="Proteomes" id="UP000195141"/>
    </source>
</evidence>
<protein>
    <submittedName>
        <fullName evidence="1">Uncharacterized protein</fullName>
    </submittedName>
</protein>
<name>A0A242K8U2_9ENTE</name>
<dbReference type="OrthoDB" id="2339548at2"/>
<reference evidence="2" key="3">
    <citation type="submission" date="2024-03" db="EMBL/GenBank/DDBJ databases">
        <title>The Genome Sequence of Enterococcus sp. DIV0242b.</title>
        <authorList>
            <consortium name="The Broad Institute Genomics Platform"/>
            <consortium name="The Broad Institute Microbial Omics Core"/>
            <consortium name="The Broad Institute Genomic Center for Infectious Diseases"/>
            <person name="Earl A."/>
            <person name="Manson A."/>
            <person name="Gilmore M."/>
            <person name="Schwartman J."/>
            <person name="Shea T."/>
            <person name="Abouelleil A."/>
            <person name="Cao P."/>
            <person name="Chapman S."/>
            <person name="Cusick C."/>
            <person name="Young S."/>
            <person name="Neafsey D."/>
            <person name="Nusbaum C."/>
            <person name="Birren B."/>
        </authorList>
    </citation>
    <scope>NUCLEOTIDE SEQUENCE</scope>
    <source>
        <strain evidence="2">9E7_DIV0242</strain>
    </source>
</reference>
<evidence type="ECO:0000313" key="1">
    <source>
        <dbReference type="EMBL" id="OTP17591.1"/>
    </source>
</evidence>
<accession>A0A242K8U2</accession>
<reference evidence="2" key="2">
    <citation type="submission" date="2017-05" db="EMBL/GenBank/DDBJ databases">
        <authorList>
            <consortium name="The Broad Institute Genomics Platform"/>
            <consortium name="The Broad Institute Genomic Center for Infectious Diseases"/>
            <person name="Earl A."/>
            <person name="Manson A."/>
            <person name="Schwartman J."/>
            <person name="Gilmore M."/>
            <person name="Abouelleil A."/>
            <person name="Cao P."/>
            <person name="Chapman S."/>
            <person name="Cusick C."/>
            <person name="Shea T."/>
            <person name="Young S."/>
            <person name="Neafsey D."/>
            <person name="Nusbaum C."/>
            <person name="Birren B."/>
        </authorList>
    </citation>
    <scope>NUCLEOTIDE SEQUENCE</scope>
    <source>
        <strain evidence="2">9E7_DIV0242</strain>
    </source>
</reference>
<keyword evidence="3" id="KW-1185">Reference proteome</keyword>
<sequence length="364" mass="40904">MIFMNRYDKFQPLWAIDETELDVFDLSIDGWNSEIHIVSREMIGKYRYVAVNNRLYAITSYAQDVTGTDMTARDVLGKLMEDINLKPGTYNLMQLVKLANDSVEVTTNGNKLPSIEIEENDNMTARDAMDSLLAGANVVSIVETIFNTHGFNGAMDVYYAKIELFSITWNSYAVADKAIAMIEYGNKTDTNPQYDTSKRIVQVIGSIDAKSTLKSWRTRMSAADYDALILYIDGADNAINDDQASTILMKAMEFKRGPFQTARGSAEIINSKGIDDGLRFKLDDINFSDYNSTRTRIINNVLSQYNGYTVGNLAVLPEPRAQFIIGVNGEELYVPYSYTINCKTFIINNADFVLANTLEEFADE</sequence>
<dbReference type="RefSeq" id="WP_086348790.1">
    <property type="nucleotide sequence ID" value="NZ_CP147247.1"/>
</dbReference>
<reference evidence="1" key="1">
    <citation type="submission" date="2017-05" db="EMBL/GenBank/DDBJ databases">
        <title>The Genome Sequence of Enterococcus sp. 9E7_DIV0242.</title>
        <authorList>
            <consortium name="The Broad Institute Genomics Platform"/>
            <consortium name="The Broad Institute Genomic Center for Infectious Diseases"/>
            <person name="Earl A."/>
            <person name="Manson A."/>
            <person name="Schwartman J."/>
            <person name="Gilmore M."/>
            <person name="Abouelleil A."/>
            <person name="Cao P."/>
            <person name="Chapman S."/>
            <person name="Cusick C."/>
            <person name="Shea T."/>
            <person name="Young S."/>
            <person name="Neafsey D."/>
            <person name="Nusbaum C."/>
            <person name="Birren B."/>
        </authorList>
    </citation>
    <scope>NUCLEOTIDE SEQUENCE [LARGE SCALE GENOMIC DNA]</scope>
    <source>
        <strain evidence="1">9E7_DIV0242</strain>
    </source>
</reference>